<evidence type="ECO:0000313" key="3">
    <source>
        <dbReference type="Proteomes" id="UP001151760"/>
    </source>
</evidence>
<keyword evidence="1" id="KW-0812">Transmembrane</keyword>
<comment type="caution">
    <text evidence="2">The sequence shown here is derived from an EMBL/GenBank/DDBJ whole genome shotgun (WGS) entry which is preliminary data.</text>
</comment>
<proteinExistence type="predicted"/>
<name>A0ABQ4ZHU6_9ASTR</name>
<gene>
    <name evidence="2" type="ORF">Tco_0771178</name>
</gene>
<organism evidence="2 3">
    <name type="scientific">Tanacetum coccineum</name>
    <dbReference type="NCBI Taxonomy" id="301880"/>
    <lineage>
        <taxon>Eukaryota</taxon>
        <taxon>Viridiplantae</taxon>
        <taxon>Streptophyta</taxon>
        <taxon>Embryophyta</taxon>
        <taxon>Tracheophyta</taxon>
        <taxon>Spermatophyta</taxon>
        <taxon>Magnoliopsida</taxon>
        <taxon>eudicotyledons</taxon>
        <taxon>Gunneridae</taxon>
        <taxon>Pentapetalae</taxon>
        <taxon>asterids</taxon>
        <taxon>campanulids</taxon>
        <taxon>Asterales</taxon>
        <taxon>Asteraceae</taxon>
        <taxon>Asteroideae</taxon>
        <taxon>Anthemideae</taxon>
        <taxon>Anthemidinae</taxon>
        <taxon>Tanacetum</taxon>
    </lineage>
</organism>
<feature type="transmembrane region" description="Helical" evidence="1">
    <location>
        <begin position="102"/>
        <end position="121"/>
    </location>
</feature>
<reference evidence="2" key="1">
    <citation type="journal article" date="2022" name="Int. J. Mol. Sci.">
        <title>Draft Genome of Tanacetum Coccineum: Genomic Comparison of Closely Related Tanacetum-Family Plants.</title>
        <authorList>
            <person name="Yamashiro T."/>
            <person name="Shiraishi A."/>
            <person name="Nakayama K."/>
            <person name="Satake H."/>
        </authorList>
    </citation>
    <scope>NUCLEOTIDE SEQUENCE</scope>
</reference>
<keyword evidence="1" id="KW-1133">Transmembrane helix</keyword>
<keyword evidence="1" id="KW-0472">Membrane</keyword>
<evidence type="ECO:0000256" key="1">
    <source>
        <dbReference type="SAM" id="Phobius"/>
    </source>
</evidence>
<evidence type="ECO:0008006" key="4">
    <source>
        <dbReference type="Google" id="ProtNLM"/>
    </source>
</evidence>
<dbReference type="Proteomes" id="UP001151760">
    <property type="component" value="Unassembled WGS sequence"/>
</dbReference>
<reference evidence="2" key="2">
    <citation type="submission" date="2022-01" db="EMBL/GenBank/DDBJ databases">
        <authorList>
            <person name="Yamashiro T."/>
            <person name="Shiraishi A."/>
            <person name="Satake H."/>
            <person name="Nakayama K."/>
        </authorList>
    </citation>
    <scope>NUCLEOTIDE SEQUENCE</scope>
</reference>
<protein>
    <recommendedName>
        <fullName evidence="4">Transmembrane protein</fullName>
    </recommendedName>
</protein>
<dbReference type="EMBL" id="BQNB010011281">
    <property type="protein sequence ID" value="GJS88542.1"/>
    <property type="molecule type" value="Genomic_DNA"/>
</dbReference>
<evidence type="ECO:0000313" key="2">
    <source>
        <dbReference type="EMBL" id="GJS88542.1"/>
    </source>
</evidence>
<accession>A0ABQ4ZHU6</accession>
<feature type="transmembrane region" description="Helical" evidence="1">
    <location>
        <begin position="77"/>
        <end position="95"/>
    </location>
</feature>
<keyword evidence="3" id="KW-1185">Reference proteome</keyword>
<feature type="transmembrane region" description="Helical" evidence="1">
    <location>
        <begin position="32"/>
        <end position="57"/>
    </location>
</feature>
<sequence>MTNRGTVVLSDPVHANTSLFSRRTSANNCLQLVVKVVPIVTYWSGCSWLMVNASFAFSQPHVFSSDIGSEVGPIPELLFVLRITCSLILAFALHADATVPPSMILVPFLGVFILVEPLYWFPLLRLLVFLRVSDVPEDSRENRSDNPLASDPAEASLSEKEKGLFFAFVGLVRLAPQGFLFLRPLSSLLEIPPPLAASKPCLLILGRLGCRVPRMAPNVEVNLRGLLELDKSDLSVNKD</sequence>